<keyword evidence="8" id="KW-0325">Glycoprotein</keyword>
<proteinExistence type="predicted"/>
<dbReference type="GO" id="GO:0008146">
    <property type="term" value="F:sulfotransferase activity"/>
    <property type="evidence" value="ECO:0007669"/>
    <property type="project" value="InterPro"/>
</dbReference>
<dbReference type="InterPro" id="IPR007734">
    <property type="entry name" value="Heparan_SO4_2-O-STrfase"/>
</dbReference>
<accession>A0A7S0C4A8</accession>
<name>A0A7S0C4A8_9STRA</name>
<dbReference type="PANTHER" id="PTHR12129">
    <property type="entry name" value="HEPARAN SULFATE 2-O-SULFOTRANSFERASE"/>
    <property type="match status" value="1"/>
</dbReference>
<sequence length="269" mass="31891">MDTMGYYDPRPEYFARRLRRYYKRASQIILRPPYKAQDRHLFQGHLHYFDFPKLAFDHAGEDSFFVDILPDWFIDIYKLRKPLSGQIERIKQISFVRKPQDRLASQYYYDRHDARSVNWRKEFAILRQNVTLEECLLDSACVEINELRRWCSVQVEMMCGGGRDCFRPVGKKALELAKTNARDEFLSVGISERMNESLSLLQRLLPTYLEGVSLDSIPELMKGSTRRREHEFSNKAQKVLDDVCALDNELYDYLDKLFTNRVETCESQK</sequence>
<dbReference type="EMBL" id="HBEL01018021">
    <property type="protein sequence ID" value="CAD8412454.1"/>
    <property type="molecule type" value="Transcribed_RNA"/>
</dbReference>
<evidence type="ECO:0008006" key="10">
    <source>
        <dbReference type="Google" id="ProtNLM"/>
    </source>
</evidence>
<organism evidence="9">
    <name type="scientific">Proboscia inermis</name>
    <dbReference type="NCBI Taxonomy" id="420281"/>
    <lineage>
        <taxon>Eukaryota</taxon>
        <taxon>Sar</taxon>
        <taxon>Stramenopiles</taxon>
        <taxon>Ochrophyta</taxon>
        <taxon>Bacillariophyta</taxon>
        <taxon>Coscinodiscophyceae</taxon>
        <taxon>Rhizosoleniophycidae</taxon>
        <taxon>Rhizosoleniales</taxon>
        <taxon>Rhizosoleniaceae</taxon>
        <taxon>Proboscia</taxon>
    </lineage>
</organism>
<evidence type="ECO:0000256" key="7">
    <source>
        <dbReference type="ARBA" id="ARBA00023136"/>
    </source>
</evidence>
<evidence type="ECO:0000256" key="4">
    <source>
        <dbReference type="ARBA" id="ARBA00022968"/>
    </source>
</evidence>
<keyword evidence="6" id="KW-0333">Golgi apparatus</keyword>
<comment type="subcellular location">
    <subcellularLocation>
        <location evidence="1">Golgi apparatus membrane</location>
        <topology evidence="1">Single-pass type II membrane protein</topology>
    </subcellularLocation>
</comment>
<keyword evidence="3" id="KW-0812">Transmembrane</keyword>
<evidence type="ECO:0000256" key="6">
    <source>
        <dbReference type="ARBA" id="ARBA00023034"/>
    </source>
</evidence>
<reference evidence="9" key="1">
    <citation type="submission" date="2021-01" db="EMBL/GenBank/DDBJ databases">
        <authorList>
            <person name="Corre E."/>
            <person name="Pelletier E."/>
            <person name="Niang G."/>
            <person name="Scheremetjew M."/>
            <person name="Finn R."/>
            <person name="Kale V."/>
            <person name="Holt S."/>
            <person name="Cochrane G."/>
            <person name="Meng A."/>
            <person name="Brown T."/>
            <person name="Cohen L."/>
        </authorList>
    </citation>
    <scope>NUCLEOTIDE SEQUENCE</scope>
    <source>
        <strain evidence="9">CCAP1064/1</strain>
    </source>
</reference>
<evidence type="ECO:0000256" key="5">
    <source>
        <dbReference type="ARBA" id="ARBA00022989"/>
    </source>
</evidence>
<keyword evidence="7" id="KW-0472">Membrane</keyword>
<keyword evidence="5" id="KW-1133">Transmembrane helix</keyword>
<evidence type="ECO:0000256" key="8">
    <source>
        <dbReference type="ARBA" id="ARBA00023180"/>
    </source>
</evidence>
<dbReference type="Gene3D" id="3.40.50.300">
    <property type="entry name" value="P-loop containing nucleotide triphosphate hydrolases"/>
    <property type="match status" value="1"/>
</dbReference>
<keyword evidence="4" id="KW-0735">Signal-anchor</keyword>
<gene>
    <name evidence="9" type="ORF">PINE0816_LOCUS8580</name>
</gene>
<dbReference type="InterPro" id="IPR027417">
    <property type="entry name" value="P-loop_NTPase"/>
</dbReference>
<evidence type="ECO:0000256" key="1">
    <source>
        <dbReference type="ARBA" id="ARBA00004323"/>
    </source>
</evidence>
<protein>
    <recommendedName>
        <fullName evidence="10">Sulfotransferase domain-containing protein</fullName>
    </recommendedName>
</protein>
<dbReference type="AlphaFoldDB" id="A0A7S0C4A8"/>
<dbReference type="PANTHER" id="PTHR12129:SF15">
    <property type="entry name" value="URONYL 2-SULFOTRANSFERASE"/>
    <property type="match status" value="1"/>
</dbReference>
<evidence type="ECO:0000256" key="2">
    <source>
        <dbReference type="ARBA" id="ARBA00022679"/>
    </source>
</evidence>
<evidence type="ECO:0000313" key="9">
    <source>
        <dbReference type="EMBL" id="CAD8412454.1"/>
    </source>
</evidence>
<dbReference type="GO" id="GO:0000139">
    <property type="term" value="C:Golgi membrane"/>
    <property type="evidence" value="ECO:0007669"/>
    <property type="project" value="UniProtKB-SubCell"/>
</dbReference>
<keyword evidence="2" id="KW-0808">Transferase</keyword>
<evidence type="ECO:0000256" key="3">
    <source>
        <dbReference type="ARBA" id="ARBA00022692"/>
    </source>
</evidence>